<dbReference type="AlphaFoldDB" id="A0A225ART1"/>
<feature type="compositionally biased region" description="Basic and acidic residues" evidence="1">
    <location>
        <begin position="276"/>
        <end position="310"/>
    </location>
</feature>
<dbReference type="RefSeq" id="XP_020118410.1">
    <property type="nucleotide sequence ID" value="XM_020268837.1"/>
</dbReference>
<dbReference type="STRING" id="1441469.A0A225ART1"/>
<reference evidence="3 4" key="1">
    <citation type="submission" date="2015-06" db="EMBL/GenBank/DDBJ databases">
        <title>Talaromyces atroroseus IBT 11181 draft genome.</title>
        <authorList>
            <person name="Rasmussen K.B."/>
            <person name="Rasmussen S."/>
            <person name="Petersen B."/>
            <person name="Sicheritz-Ponten T."/>
            <person name="Mortensen U.H."/>
            <person name="Thrane U."/>
        </authorList>
    </citation>
    <scope>NUCLEOTIDE SEQUENCE [LARGE SCALE GENOMIC DNA]</scope>
    <source>
        <strain evidence="3 4">IBT 11181</strain>
    </source>
</reference>
<feature type="compositionally biased region" description="Basic and acidic residues" evidence="1">
    <location>
        <begin position="501"/>
        <end position="518"/>
    </location>
</feature>
<feature type="compositionally biased region" description="Basic and acidic residues" evidence="1">
    <location>
        <begin position="393"/>
        <end position="425"/>
    </location>
</feature>
<keyword evidence="4" id="KW-1185">Reference proteome</keyword>
<proteinExistence type="predicted"/>
<organism evidence="3 4">
    <name type="scientific">Talaromyces atroroseus</name>
    <dbReference type="NCBI Taxonomy" id="1441469"/>
    <lineage>
        <taxon>Eukaryota</taxon>
        <taxon>Fungi</taxon>
        <taxon>Dikarya</taxon>
        <taxon>Ascomycota</taxon>
        <taxon>Pezizomycotina</taxon>
        <taxon>Eurotiomycetes</taxon>
        <taxon>Eurotiomycetidae</taxon>
        <taxon>Eurotiales</taxon>
        <taxon>Trichocomaceae</taxon>
        <taxon>Talaromyces</taxon>
        <taxon>Talaromyces sect. Trachyspermi</taxon>
    </lineage>
</organism>
<feature type="compositionally biased region" description="Basic and acidic residues" evidence="1">
    <location>
        <begin position="195"/>
        <end position="211"/>
    </location>
</feature>
<dbReference type="InterPro" id="IPR033194">
    <property type="entry name" value="MFAP1"/>
</dbReference>
<feature type="compositionally biased region" description="Basic and acidic residues" evidence="1">
    <location>
        <begin position="43"/>
        <end position="58"/>
    </location>
</feature>
<protein>
    <recommendedName>
        <fullName evidence="2">Micro-fibrillar-associated protein 1 C-terminal domain-containing protein</fullName>
    </recommendedName>
</protein>
<feature type="compositionally biased region" description="Acidic residues" evidence="1">
    <location>
        <begin position="131"/>
        <end position="154"/>
    </location>
</feature>
<comment type="caution">
    <text evidence="3">The sequence shown here is derived from an EMBL/GenBank/DDBJ whole genome shotgun (WGS) entry which is preliminary data.</text>
</comment>
<evidence type="ECO:0000313" key="3">
    <source>
        <dbReference type="EMBL" id="OKL58289.1"/>
    </source>
</evidence>
<accession>A0A225ART1</accession>
<dbReference type="Pfam" id="PF06991">
    <property type="entry name" value="MFAP1"/>
    <property type="match status" value="1"/>
</dbReference>
<feature type="compositionally biased region" description="Acidic residues" evidence="1">
    <location>
        <begin position="33"/>
        <end position="42"/>
    </location>
</feature>
<feature type="compositionally biased region" description="Basic and acidic residues" evidence="1">
    <location>
        <begin position="374"/>
        <end position="385"/>
    </location>
</feature>
<dbReference type="InterPro" id="IPR009730">
    <property type="entry name" value="MFAP1_C"/>
</dbReference>
<feature type="compositionally biased region" description="Acidic residues" evidence="1">
    <location>
        <begin position="229"/>
        <end position="242"/>
    </location>
</feature>
<evidence type="ECO:0000256" key="1">
    <source>
        <dbReference type="SAM" id="MobiDB-lite"/>
    </source>
</evidence>
<feature type="domain" description="Micro-fibrillar-associated protein 1 C-terminal" evidence="2">
    <location>
        <begin position="151"/>
        <end position="383"/>
    </location>
</feature>
<sequence length="518" mass="60642">MPPQFPSYHRGMTANPLKPVKRYRPGKALAEEPSSEEEEDDEKIAQEEERRKQEEAKRRQLQQSRPAPKATSFPGSAAGKIAKGVQDVTLDEDEEGFVTEEEEEGEEEAPSKAAKPSIPQKASLAAQASVAEEESEEEDEEDEEESSEEESSEEETPRRVLLRPTFIKKGQRKVNEQDGGKLSSAPGIADTAAESEARQTQRQEKADFLVRDQLEKEAMARLAGKKAWDEDENVAAEEEALDDRDGLDPEAEYAAWKLRELKRVKRQREVIETAEKEREEIERRRNLNPEEREREDREFIQRQKEEKEASRGQTGYMQRYFHKGAFFRDDLEREGLDKRNIMGARFADETNREILPEYMQIRDMTKLGKKGRTKYRDLRSEDTGRWGEGFDNWPRRPREDKLMNVTDERFLPDSGGRGDHGRERSAAATGANSSSVREDRRRRRSHSRPRDRSRSYSPRRRDYKRRDSVDRSRDRSSHKDRYRDHDRDDRDRRDQRKRSHSPYDDRDKRRRTESGSLR</sequence>
<feature type="region of interest" description="Disordered" evidence="1">
    <location>
        <begin position="223"/>
        <end position="248"/>
    </location>
</feature>
<evidence type="ECO:0000259" key="2">
    <source>
        <dbReference type="Pfam" id="PF06991"/>
    </source>
</evidence>
<feature type="compositionally biased region" description="Basic and acidic residues" evidence="1">
    <location>
        <begin position="464"/>
        <end position="494"/>
    </location>
</feature>
<evidence type="ECO:0000313" key="4">
    <source>
        <dbReference type="Proteomes" id="UP000214365"/>
    </source>
</evidence>
<feature type="region of interest" description="Disordered" evidence="1">
    <location>
        <begin position="276"/>
        <end position="315"/>
    </location>
</feature>
<name>A0A225ART1_TALAT</name>
<dbReference type="GeneID" id="31006303"/>
<dbReference type="Proteomes" id="UP000214365">
    <property type="component" value="Unassembled WGS sequence"/>
</dbReference>
<gene>
    <name evidence="3" type="ORF">UA08_06548</name>
</gene>
<feature type="region of interest" description="Disordered" evidence="1">
    <location>
        <begin position="368"/>
        <end position="518"/>
    </location>
</feature>
<dbReference type="EMBL" id="LFMY01000010">
    <property type="protein sequence ID" value="OKL58289.1"/>
    <property type="molecule type" value="Genomic_DNA"/>
</dbReference>
<feature type="region of interest" description="Disordered" evidence="1">
    <location>
        <begin position="1"/>
        <end position="211"/>
    </location>
</feature>
<dbReference type="OrthoDB" id="1111734at2759"/>
<feature type="compositionally biased region" description="Acidic residues" evidence="1">
    <location>
        <begin position="89"/>
        <end position="108"/>
    </location>
</feature>
<dbReference type="PANTHER" id="PTHR15327">
    <property type="entry name" value="MICROFIBRIL-ASSOCIATED PROTEIN"/>
    <property type="match status" value="1"/>
</dbReference>